<dbReference type="OrthoDB" id="3231855at2759"/>
<comment type="caution">
    <text evidence="4">The sequence shown here is derived from an EMBL/GenBank/DDBJ whole genome shotgun (WGS) entry which is preliminary data.</text>
</comment>
<proteinExistence type="predicted"/>
<evidence type="ECO:0000313" key="4">
    <source>
        <dbReference type="EMBL" id="KAG0253109.1"/>
    </source>
</evidence>
<dbReference type="SMART" id="SM00463">
    <property type="entry name" value="SMR"/>
    <property type="match status" value="1"/>
</dbReference>
<dbReference type="InterPro" id="IPR013899">
    <property type="entry name" value="DUF1771"/>
</dbReference>
<dbReference type="InterPro" id="IPR002625">
    <property type="entry name" value="Smr_dom"/>
</dbReference>
<dbReference type="GO" id="GO:0043130">
    <property type="term" value="F:ubiquitin binding"/>
    <property type="evidence" value="ECO:0007669"/>
    <property type="project" value="InterPro"/>
</dbReference>
<dbReference type="AlphaFoldDB" id="A0A9P6PVS4"/>
<evidence type="ECO:0008006" key="6">
    <source>
        <dbReference type="Google" id="ProtNLM"/>
    </source>
</evidence>
<reference evidence="4" key="1">
    <citation type="journal article" date="2020" name="Fungal Divers.">
        <title>Resolving the Mortierellaceae phylogeny through synthesis of multi-gene phylogenetics and phylogenomics.</title>
        <authorList>
            <person name="Vandepol N."/>
            <person name="Liber J."/>
            <person name="Desiro A."/>
            <person name="Na H."/>
            <person name="Kennedy M."/>
            <person name="Barry K."/>
            <person name="Grigoriev I.V."/>
            <person name="Miller A.N."/>
            <person name="O'Donnell K."/>
            <person name="Stajich J.E."/>
            <person name="Bonito G."/>
        </authorList>
    </citation>
    <scope>NUCLEOTIDE SEQUENCE</scope>
    <source>
        <strain evidence="4">KOD948</strain>
    </source>
</reference>
<dbReference type="Gene3D" id="3.30.1370.110">
    <property type="match status" value="1"/>
</dbReference>
<feature type="domain" description="CUE" evidence="3">
    <location>
        <begin position="497"/>
        <end position="540"/>
    </location>
</feature>
<protein>
    <recommendedName>
        <fullName evidence="6">Smr domain-containing protein</fullName>
    </recommendedName>
</protein>
<feature type="domain" description="Smr" evidence="2">
    <location>
        <begin position="704"/>
        <end position="791"/>
    </location>
</feature>
<feature type="compositionally biased region" description="Polar residues" evidence="1">
    <location>
        <begin position="581"/>
        <end position="599"/>
    </location>
</feature>
<dbReference type="EMBL" id="JAAAJA010000479">
    <property type="protein sequence ID" value="KAG0253109.1"/>
    <property type="molecule type" value="Genomic_DNA"/>
</dbReference>
<dbReference type="GO" id="GO:0004519">
    <property type="term" value="F:endonuclease activity"/>
    <property type="evidence" value="ECO:0007669"/>
    <property type="project" value="TreeGrafter"/>
</dbReference>
<dbReference type="SUPFAM" id="SSF46934">
    <property type="entry name" value="UBA-like"/>
    <property type="match status" value="1"/>
</dbReference>
<dbReference type="CDD" id="cd14279">
    <property type="entry name" value="CUE"/>
    <property type="match status" value="2"/>
</dbReference>
<dbReference type="SMART" id="SM01162">
    <property type="entry name" value="DUF1771"/>
    <property type="match status" value="1"/>
</dbReference>
<dbReference type="Pfam" id="PF08590">
    <property type="entry name" value="DUF1771"/>
    <property type="match status" value="1"/>
</dbReference>
<feature type="region of interest" description="Disordered" evidence="1">
    <location>
        <begin position="576"/>
        <end position="608"/>
    </location>
</feature>
<name>A0A9P6PVS4_9FUNG</name>
<sequence length="796" mass="86948">MFCPRLDSALVVSIYHDIGDFKACIPILSTLAAAAPPTSSSSSSSPSPTTAQPVLSFANASAIRNTQKRAPANTNINSSKNNKASVSNDKNILNWSEEVANSNATTTNGSRSNGRIKQGQITNSSAQYQYHGSTTSLTAPLATGTTMTSATNPTFKAVRNPLYMKNHAVAEQAPASVKEFEDEFHGVQDDEQDEAVDEFPALQQQQASPPPHNQQQEQKKGKKNRKKKKSATTDPSVSATPCTTWEKDEAQLEGQLTGLIISDGQSQGSQEYEMIAHEGQQQQHTTTNGRSDGRNGRDAIKTEELEFLKSCFPDREHSDEYLAQVLRDCKRDLEAAVETILSQMFLDNEQVETSSSGSGSLYSSGSLTACSSSTGASSLDDSFFQGMAKTKKKRKSKAGGGEWGTRPPATCNGQSDALLRTMECQDMFLIPESNEWATFEHQISILMNIFHTVPQKTIVSEFHANGTNLFRAVDSLEKRLRTENHHGSAGGRDRHSHFDVALAQLMEMFPEHNAVGLKKMLVYNGGDLQDAMNAVLAADISRAEQNEDRHLLSSTSSSSSKRATMVPFQADIRFADKNAAPTPSNSGNRLRSLPSTNNPFPGGSRSFPNTILDNANTELYNDEDDAVWCRQQAQGVLEQRNELFRKAAQAYKQTKGKGAGMSGIAAYYADEGKKLDAQGKQWHMRAARAIVQKHRLESNDPNLVDLHGLTVVEAQTVVKEAVTQWYSRATMQASRVTAKPLRIVCGVGSHSRNKIARLYPTILSLLMKDGWQCVAENGVITVKGVSRIMPSSSKKK</sequence>
<evidence type="ECO:0000259" key="2">
    <source>
        <dbReference type="PROSITE" id="PS50828"/>
    </source>
</evidence>
<feature type="compositionally biased region" description="Polar residues" evidence="1">
    <location>
        <begin position="232"/>
        <end position="243"/>
    </location>
</feature>
<dbReference type="InterPro" id="IPR009060">
    <property type="entry name" value="UBA-like_sf"/>
</dbReference>
<feature type="region of interest" description="Disordered" evidence="1">
    <location>
        <begin position="68"/>
        <end position="88"/>
    </location>
</feature>
<feature type="region of interest" description="Disordered" evidence="1">
    <location>
        <begin position="390"/>
        <end position="411"/>
    </location>
</feature>
<evidence type="ECO:0000259" key="3">
    <source>
        <dbReference type="PROSITE" id="PS51140"/>
    </source>
</evidence>
<dbReference type="InterPro" id="IPR036063">
    <property type="entry name" value="Smr_dom_sf"/>
</dbReference>
<dbReference type="InterPro" id="IPR052772">
    <property type="entry name" value="Endo/PolyKinase_Domain-Protein"/>
</dbReference>
<dbReference type="Proteomes" id="UP000726737">
    <property type="component" value="Unassembled WGS sequence"/>
</dbReference>
<dbReference type="SUPFAM" id="SSF160443">
    <property type="entry name" value="SMR domain-like"/>
    <property type="match status" value="1"/>
</dbReference>
<dbReference type="PANTHER" id="PTHR46535">
    <property type="entry name" value="NEDD4-BINDING PROTEIN 2"/>
    <property type="match status" value="1"/>
</dbReference>
<dbReference type="PROSITE" id="PS51140">
    <property type="entry name" value="CUE"/>
    <property type="match status" value="1"/>
</dbReference>
<accession>A0A9P6PVS4</accession>
<feature type="region of interest" description="Disordered" evidence="1">
    <location>
        <begin position="202"/>
        <end position="243"/>
    </location>
</feature>
<evidence type="ECO:0000256" key="1">
    <source>
        <dbReference type="SAM" id="MobiDB-lite"/>
    </source>
</evidence>
<dbReference type="GO" id="GO:0005634">
    <property type="term" value="C:nucleus"/>
    <property type="evidence" value="ECO:0007669"/>
    <property type="project" value="TreeGrafter"/>
</dbReference>
<gene>
    <name evidence="4" type="ORF">BG011_006547</name>
</gene>
<dbReference type="PANTHER" id="PTHR46535:SF1">
    <property type="entry name" value="NEDD4-BINDING PROTEIN 2"/>
    <property type="match status" value="1"/>
</dbReference>
<dbReference type="PROSITE" id="PS50828">
    <property type="entry name" value="SMR"/>
    <property type="match status" value="1"/>
</dbReference>
<keyword evidence="5" id="KW-1185">Reference proteome</keyword>
<dbReference type="InterPro" id="IPR003892">
    <property type="entry name" value="CUE"/>
</dbReference>
<feature type="compositionally biased region" description="Basic residues" evidence="1">
    <location>
        <begin position="220"/>
        <end position="230"/>
    </location>
</feature>
<evidence type="ECO:0000313" key="5">
    <source>
        <dbReference type="Proteomes" id="UP000726737"/>
    </source>
</evidence>
<feature type="compositionally biased region" description="Low complexity" evidence="1">
    <location>
        <begin position="73"/>
        <end position="88"/>
    </location>
</feature>
<organism evidence="4 5">
    <name type="scientific">Mortierella polycephala</name>
    <dbReference type="NCBI Taxonomy" id="41804"/>
    <lineage>
        <taxon>Eukaryota</taxon>
        <taxon>Fungi</taxon>
        <taxon>Fungi incertae sedis</taxon>
        <taxon>Mucoromycota</taxon>
        <taxon>Mortierellomycotina</taxon>
        <taxon>Mortierellomycetes</taxon>
        <taxon>Mortierellales</taxon>
        <taxon>Mortierellaceae</taxon>
        <taxon>Mortierella</taxon>
    </lineage>
</organism>